<evidence type="ECO:0000313" key="2">
    <source>
        <dbReference type="Proteomes" id="UP000004931"/>
    </source>
</evidence>
<accession>A0YB79</accession>
<dbReference type="AlphaFoldDB" id="A0YB79"/>
<proteinExistence type="predicted"/>
<organism evidence="1 2">
    <name type="scientific">marine gamma proteobacterium HTCC2143</name>
    <dbReference type="NCBI Taxonomy" id="247633"/>
    <lineage>
        <taxon>Bacteria</taxon>
        <taxon>Pseudomonadati</taxon>
        <taxon>Pseudomonadota</taxon>
        <taxon>Gammaproteobacteria</taxon>
        <taxon>Cellvibrionales</taxon>
        <taxon>Spongiibacteraceae</taxon>
        <taxon>BD1-7 clade</taxon>
    </lineage>
</organism>
<dbReference type="EMBL" id="AAVT01000002">
    <property type="protein sequence ID" value="EAW31809.1"/>
    <property type="molecule type" value="Genomic_DNA"/>
</dbReference>
<dbReference type="Proteomes" id="UP000004931">
    <property type="component" value="Unassembled WGS sequence"/>
</dbReference>
<gene>
    <name evidence="1" type="ORF">GP2143_05145</name>
</gene>
<name>A0YB79_9GAMM</name>
<evidence type="ECO:0000313" key="1">
    <source>
        <dbReference type="EMBL" id="EAW31809.1"/>
    </source>
</evidence>
<comment type="caution">
    <text evidence="1">The sequence shown here is derived from an EMBL/GenBank/DDBJ whole genome shotgun (WGS) entry which is preliminary data.</text>
</comment>
<reference evidence="1 2" key="1">
    <citation type="journal article" date="2010" name="J. Bacteriol.">
        <title>Genome sequence of the oligotrophic marine Gammaproteobacterium HTCC2143, isolated from the Oregon Coast.</title>
        <authorList>
            <person name="Oh H.M."/>
            <person name="Kang I."/>
            <person name="Ferriera S."/>
            <person name="Giovannoni S.J."/>
            <person name="Cho J.C."/>
        </authorList>
    </citation>
    <scope>NUCLEOTIDE SEQUENCE [LARGE SCALE GENOMIC DNA]</scope>
    <source>
        <strain evidence="1 2">HTCC2143</strain>
    </source>
</reference>
<protein>
    <submittedName>
        <fullName evidence="1">Uncharacterized protein</fullName>
    </submittedName>
</protein>
<dbReference type="STRING" id="247633.GP2143_05145"/>
<sequence length="224" mass="25448">MATKRAFVLPILTKEFLFMRTIFVLITLLVSFNSFARATDTSDSASCAVTGVAETNTGLSSILEIGTKLSDDKIKEVTLKLCSDVMVARREAHDIPKWESTMRSLLGYSGSKTDFPKYFNHFLNTYKNQIICPKYQVTTNIYPPQHLFKRILASGMNETYEEYFFNFENGDVDFNAYQIVDGKKETIIDWVDKWVASGRGDKDELLDVAYSLSDEFCAKRGSEL</sequence>
<keyword evidence="2" id="KW-1185">Reference proteome</keyword>